<dbReference type="AlphaFoldDB" id="A0A8J8PFV6"/>
<dbReference type="InterPro" id="IPR021440">
    <property type="entry name" value="DUF3089"/>
</dbReference>
<dbReference type="InterPro" id="IPR029058">
    <property type="entry name" value="AB_hydrolase_fold"/>
</dbReference>
<gene>
    <name evidence="1" type="ORF">A3207_02330</name>
</gene>
<dbReference type="RefSeq" id="WP_020448550.1">
    <property type="nucleotide sequence ID" value="NZ_CAYAYE010000003.1"/>
</dbReference>
<name>A0A8J8PFV6_9ARCH</name>
<evidence type="ECO:0000313" key="1">
    <source>
        <dbReference type="EMBL" id="TQS84881.1"/>
    </source>
</evidence>
<organism evidence="1 2">
    <name type="scientific">Candidatus Methanomassiliicoccus intestinalis</name>
    <dbReference type="NCBI Taxonomy" id="1406512"/>
    <lineage>
        <taxon>Archaea</taxon>
        <taxon>Methanobacteriati</taxon>
        <taxon>Thermoplasmatota</taxon>
        <taxon>Thermoplasmata</taxon>
        <taxon>Methanomassiliicoccales</taxon>
        <taxon>Methanomassiliicoccaceae</taxon>
        <taxon>Methanomassiliicoccus</taxon>
    </lineage>
</organism>
<evidence type="ECO:0000313" key="2">
    <source>
        <dbReference type="Proteomes" id="UP000752814"/>
    </source>
</evidence>
<sequence>MKRVASSILVALVVVAALGSVVSLGFSQSEETNIDYSDESHWLSLPESIDKPVDVFYVYPTAWHKINQNEPDICRIDNITMLEGASRVFETQATAFETVGNIFAPYYRQADAAVCLSLSLEDQNAMLSGAPKQDLFDALDYYFENYNEGRPFILAGHSQGSNMLLFVLSEYMDSHPDLYERMIAAYVIGYSVTDEYLSDNPHLRFAEGAGDTGVIISYNTEAPGIQADNPVLLENANVINPISWVRDETTAPASESMGSSIDGVYTEHFADATIDLERGVLVCSTADIEKFSSNNGLFPSGVYHSQDYPFYYYDIRANAELRAANFLGLSGLEASSDLSGDLQEAL</sequence>
<dbReference type="Pfam" id="PF11288">
    <property type="entry name" value="DUF3089"/>
    <property type="match status" value="1"/>
</dbReference>
<proteinExistence type="predicted"/>
<dbReference type="GeneID" id="41323080"/>
<protein>
    <recommendedName>
        <fullName evidence="3">DUF3089 domain-containing protein</fullName>
    </recommendedName>
</protein>
<dbReference type="SUPFAM" id="SSF53474">
    <property type="entry name" value="alpha/beta-Hydrolases"/>
    <property type="match status" value="1"/>
</dbReference>
<evidence type="ECO:0008006" key="3">
    <source>
        <dbReference type="Google" id="ProtNLM"/>
    </source>
</evidence>
<accession>A0A8J8PFV6</accession>
<comment type="caution">
    <text evidence="1">The sequence shown here is derived from an EMBL/GenBank/DDBJ whole genome shotgun (WGS) entry which is preliminary data.</text>
</comment>
<dbReference type="OMA" id="YNTQSPT"/>
<reference evidence="1" key="1">
    <citation type="submission" date="2016-03" db="EMBL/GenBank/DDBJ databases">
        <authorList>
            <person name="Borrel G."/>
            <person name="Mccann A."/>
            <person name="O'Toole P.W."/>
        </authorList>
    </citation>
    <scope>NUCLEOTIDE SEQUENCE</scope>
    <source>
        <strain evidence="1">183</strain>
    </source>
</reference>
<dbReference type="Proteomes" id="UP000752814">
    <property type="component" value="Unassembled WGS sequence"/>
</dbReference>
<dbReference type="EMBL" id="LVVT01000001">
    <property type="protein sequence ID" value="TQS84881.1"/>
    <property type="molecule type" value="Genomic_DNA"/>
</dbReference>